<comment type="caution">
    <text evidence="1">The sequence shown here is derived from an EMBL/GenBank/DDBJ whole genome shotgun (WGS) entry which is preliminary data.</text>
</comment>
<evidence type="ECO:0000313" key="1">
    <source>
        <dbReference type="EMBL" id="KAI8573130.1"/>
    </source>
</evidence>
<proteinExistence type="predicted"/>
<gene>
    <name evidence="1" type="ORF">RHMOL_Rhmol01G0254900</name>
</gene>
<name>A0ACC0Q5X9_RHOML</name>
<organism evidence="1 2">
    <name type="scientific">Rhododendron molle</name>
    <name type="common">Chinese azalea</name>
    <name type="synonym">Azalea mollis</name>
    <dbReference type="NCBI Taxonomy" id="49168"/>
    <lineage>
        <taxon>Eukaryota</taxon>
        <taxon>Viridiplantae</taxon>
        <taxon>Streptophyta</taxon>
        <taxon>Embryophyta</taxon>
        <taxon>Tracheophyta</taxon>
        <taxon>Spermatophyta</taxon>
        <taxon>Magnoliopsida</taxon>
        <taxon>eudicotyledons</taxon>
        <taxon>Gunneridae</taxon>
        <taxon>Pentapetalae</taxon>
        <taxon>asterids</taxon>
        <taxon>Ericales</taxon>
        <taxon>Ericaceae</taxon>
        <taxon>Ericoideae</taxon>
        <taxon>Rhodoreae</taxon>
        <taxon>Rhododendron</taxon>
    </lineage>
</organism>
<reference evidence="1" key="1">
    <citation type="submission" date="2022-02" db="EMBL/GenBank/DDBJ databases">
        <title>Plant Genome Project.</title>
        <authorList>
            <person name="Zhang R.-G."/>
        </authorList>
    </citation>
    <scope>NUCLEOTIDE SEQUENCE</scope>
    <source>
        <strain evidence="1">AT1</strain>
    </source>
</reference>
<keyword evidence="2" id="KW-1185">Reference proteome</keyword>
<accession>A0ACC0Q5X9</accession>
<dbReference type="EMBL" id="CM046388">
    <property type="protein sequence ID" value="KAI8573130.1"/>
    <property type="molecule type" value="Genomic_DNA"/>
</dbReference>
<dbReference type="Proteomes" id="UP001062846">
    <property type="component" value="Chromosome 1"/>
</dbReference>
<protein>
    <submittedName>
        <fullName evidence="1">Uncharacterized protein</fullName>
    </submittedName>
</protein>
<sequence>MVSRFALSFALTLVLSGIMSGMSTAKGVVNVQATEKEVAEAVAEYVANLSSKFVQERGIFTVVVGAGSVIHTLRKLVEEPYKKSVDWSKWQVFWVDERMVPQTDKESNYKLAYDGFLSKVPIPPTNIHAVNVTLPAAVAAEAYQTLIKTLVDNKTIDSSSSSGSPRFDLMLLTMGPDGHVASLFPGHPLLKEKQRWVAAVEDAPFPPRERVTFTFPVINSAANFAFVITTGDLPEYVQAMLAEKVGKAVNGHGCGDGAGEGEGLLLPVEMVKPGGEMRWFLDKSTAAKIEG</sequence>
<evidence type="ECO:0000313" key="2">
    <source>
        <dbReference type="Proteomes" id="UP001062846"/>
    </source>
</evidence>